<name>A0A8H4VMT2_9AGAR</name>
<comment type="caution">
    <text evidence="2">The sequence shown here is derived from an EMBL/GenBank/DDBJ whole genome shotgun (WGS) entry which is preliminary data.</text>
</comment>
<protein>
    <submittedName>
        <fullName evidence="2">Uncharacterized protein</fullName>
    </submittedName>
</protein>
<evidence type="ECO:0000313" key="2">
    <source>
        <dbReference type="EMBL" id="KAF4615688.1"/>
    </source>
</evidence>
<keyword evidence="3" id="KW-1185">Reference proteome</keyword>
<dbReference type="EMBL" id="JAACJL010000034">
    <property type="protein sequence ID" value="KAF4615688.1"/>
    <property type="molecule type" value="Genomic_DNA"/>
</dbReference>
<evidence type="ECO:0000313" key="3">
    <source>
        <dbReference type="Proteomes" id="UP000521872"/>
    </source>
</evidence>
<gene>
    <name evidence="2" type="ORF">D9613_012552</name>
</gene>
<feature type="region of interest" description="Disordered" evidence="1">
    <location>
        <begin position="14"/>
        <end position="76"/>
    </location>
</feature>
<dbReference type="Proteomes" id="UP000521872">
    <property type="component" value="Unassembled WGS sequence"/>
</dbReference>
<dbReference type="AlphaFoldDB" id="A0A8H4VMT2"/>
<organism evidence="2 3">
    <name type="scientific">Agrocybe pediades</name>
    <dbReference type="NCBI Taxonomy" id="84607"/>
    <lineage>
        <taxon>Eukaryota</taxon>
        <taxon>Fungi</taxon>
        <taxon>Dikarya</taxon>
        <taxon>Basidiomycota</taxon>
        <taxon>Agaricomycotina</taxon>
        <taxon>Agaricomycetes</taxon>
        <taxon>Agaricomycetidae</taxon>
        <taxon>Agaricales</taxon>
        <taxon>Agaricineae</taxon>
        <taxon>Strophariaceae</taxon>
        <taxon>Agrocybe</taxon>
    </lineage>
</organism>
<evidence type="ECO:0000256" key="1">
    <source>
        <dbReference type="SAM" id="MobiDB-lite"/>
    </source>
</evidence>
<reference evidence="2 3" key="1">
    <citation type="submission" date="2019-12" db="EMBL/GenBank/DDBJ databases">
        <authorList>
            <person name="Floudas D."/>
            <person name="Bentzer J."/>
            <person name="Ahren D."/>
            <person name="Johansson T."/>
            <person name="Persson P."/>
            <person name="Tunlid A."/>
        </authorList>
    </citation>
    <scope>NUCLEOTIDE SEQUENCE [LARGE SCALE GENOMIC DNA]</scope>
    <source>
        <strain evidence="2 3">CBS 102.39</strain>
    </source>
</reference>
<sequence>MRFPDDVRHECSRSFPRLASSLRNPTLGHLSAPSNARTMLPRPRLASSVDREPAPDAGRSFPTTEKRQGASGRNAVPTLPSVTLLVDDGYTCGTNVYGPYGYTDESDLDIFGIKDESERVGIHHSVE</sequence>
<proteinExistence type="predicted"/>
<accession>A0A8H4VMT2</accession>